<evidence type="ECO:0000313" key="2">
    <source>
        <dbReference type="EMBL" id="KAG6015781.1"/>
    </source>
</evidence>
<sequence length="135" mass="14785">MSTPSKSGQKWDDRSHVGLLLALLDVAKPSKDVIVAAVEHMNKQGFEKTFHGVNQHIQKLRREQGSSPEKDKGPAANGDKPAVTTPRKRKTPGKKATPTKSAVHNTQPHDEGDELPAVKTEEPVTPKRAKKLKTE</sequence>
<proteinExistence type="predicted"/>
<evidence type="ECO:0000313" key="3">
    <source>
        <dbReference type="Proteomes" id="UP000748025"/>
    </source>
</evidence>
<comment type="caution">
    <text evidence="2">The sequence shown here is derived from an EMBL/GenBank/DDBJ whole genome shotgun (WGS) entry which is preliminary data.</text>
</comment>
<organism evidence="2 3">
    <name type="scientific">Claviceps pusilla</name>
    <dbReference type="NCBI Taxonomy" id="123648"/>
    <lineage>
        <taxon>Eukaryota</taxon>
        <taxon>Fungi</taxon>
        <taxon>Dikarya</taxon>
        <taxon>Ascomycota</taxon>
        <taxon>Pezizomycotina</taxon>
        <taxon>Sordariomycetes</taxon>
        <taxon>Hypocreomycetidae</taxon>
        <taxon>Hypocreales</taxon>
        <taxon>Clavicipitaceae</taxon>
        <taxon>Claviceps</taxon>
    </lineage>
</organism>
<dbReference type="AlphaFoldDB" id="A0A9P7NFT3"/>
<feature type="compositionally biased region" description="Basic and acidic residues" evidence="1">
    <location>
        <begin position="60"/>
        <end position="73"/>
    </location>
</feature>
<accession>A0A9P7NFT3</accession>
<feature type="region of interest" description="Disordered" evidence="1">
    <location>
        <begin position="59"/>
        <end position="135"/>
    </location>
</feature>
<evidence type="ECO:0000256" key="1">
    <source>
        <dbReference type="SAM" id="MobiDB-lite"/>
    </source>
</evidence>
<dbReference type="OrthoDB" id="4525115at2759"/>
<protein>
    <submittedName>
        <fullName evidence="2">Uncharacterized protein</fullName>
    </submittedName>
</protein>
<gene>
    <name evidence="2" type="ORF">E4U43_004802</name>
</gene>
<keyword evidence="3" id="KW-1185">Reference proteome</keyword>
<dbReference type="EMBL" id="SRPW01000312">
    <property type="protein sequence ID" value="KAG6015781.1"/>
    <property type="molecule type" value="Genomic_DNA"/>
</dbReference>
<dbReference type="Proteomes" id="UP000748025">
    <property type="component" value="Unassembled WGS sequence"/>
</dbReference>
<reference evidence="2" key="1">
    <citation type="journal article" date="2020" name="bioRxiv">
        <title>Whole genome comparisons of ergot fungi reveals the divergence and evolution of species within the genus Claviceps are the result of varying mechanisms driving genome evolution and host range expansion.</title>
        <authorList>
            <person name="Wyka S.A."/>
            <person name="Mondo S.J."/>
            <person name="Liu M."/>
            <person name="Dettman J."/>
            <person name="Nalam V."/>
            <person name="Broders K.D."/>
        </authorList>
    </citation>
    <scope>NUCLEOTIDE SEQUENCE</scope>
    <source>
        <strain evidence="2">CCC 602</strain>
    </source>
</reference>
<name>A0A9P7NFT3_9HYPO</name>